<dbReference type="GO" id="GO:0008270">
    <property type="term" value="F:zinc ion binding"/>
    <property type="evidence" value="ECO:0007669"/>
    <property type="project" value="UniProtKB-KW"/>
</dbReference>
<dbReference type="AlphaFoldDB" id="A0A1X6PAW4"/>
<sequence length="332" mass="33955">MLPRFSAAASVAATSTTCRVVLRCLARRPAGAAAWGRPAAAVAGAAPPQPPPRTRRTSPGLTAVSPVSPHRAAASLASPRFTLTCGQPGVFPGDGGPRRRLHATPPPPPPPPEPPAGVGPTPPPASRRKGQPPPLLPPPPPPPTTAVATTTDASTTVVQVTPRVAPTAAGDGALTAPGASAGGGRTLTMLFTCGACGVRSARTFSAAAYEAGVVLVRCGGCDAQHLVADRLGWFGDEPDIEAMAAARGIRFRRVGDGESLALREWCLIGGWPAVSAAAPEGSAWSCVRAADVRWGRPRGRRRRVATTATTAVFAVTAAVAAVTPRRRGRRRR</sequence>
<feature type="transmembrane region" description="Helical" evidence="6">
    <location>
        <begin position="304"/>
        <end position="323"/>
    </location>
</feature>
<name>A0A1X6PAW4_PORUM</name>
<organism evidence="8 9">
    <name type="scientific">Porphyra umbilicalis</name>
    <name type="common">Purple laver</name>
    <name type="synonym">Red alga</name>
    <dbReference type="NCBI Taxonomy" id="2786"/>
    <lineage>
        <taxon>Eukaryota</taxon>
        <taxon>Rhodophyta</taxon>
        <taxon>Bangiophyceae</taxon>
        <taxon>Bangiales</taxon>
        <taxon>Bangiaceae</taxon>
        <taxon>Porphyra</taxon>
    </lineage>
</organism>
<dbReference type="Proteomes" id="UP000218209">
    <property type="component" value="Unassembled WGS sequence"/>
</dbReference>
<dbReference type="GO" id="GO:0030150">
    <property type="term" value="P:protein import into mitochondrial matrix"/>
    <property type="evidence" value="ECO:0007669"/>
    <property type="project" value="TreeGrafter"/>
</dbReference>
<evidence type="ECO:0000259" key="7">
    <source>
        <dbReference type="PROSITE" id="PS51501"/>
    </source>
</evidence>
<keyword evidence="3" id="KW-0862">Zinc</keyword>
<evidence type="ECO:0000256" key="2">
    <source>
        <dbReference type="ARBA" id="ARBA00022771"/>
    </source>
</evidence>
<evidence type="ECO:0000256" key="4">
    <source>
        <dbReference type="PROSITE-ProRule" id="PRU00834"/>
    </source>
</evidence>
<evidence type="ECO:0000256" key="5">
    <source>
        <dbReference type="SAM" id="MobiDB-lite"/>
    </source>
</evidence>
<reference evidence="8 9" key="1">
    <citation type="submission" date="2017-03" db="EMBL/GenBank/DDBJ databases">
        <title>WGS assembly of Porphyra umbilicalis.</title>
        <authorList>
            <person name="Brawley S.H."/>
            <person name="Blouin N.A."/>
            <person name="Ficko-Blean E."/>
            <person name="Wheeler G.L."/>
            <person name="Lohr M."/>
            <person name="Goodson H.V."/>
            <person name="Jenkins J.W."/>
            <person name="Blaby-Haas C.E."/>
            <person name="Helliwell K.E."/>
            <person name="Chan C."/>
            <person name="Marriage T."/>
            <person name="Bhattacharya D."/>
            <person name="Klein A.S."/>
            <person name="Badis Y."/>
            <person name="Brodie J."/>
            <person name="Cao Y."/>
            <person name="Collen J."/>
            <person name="Dittami S.M."/>
            <person name="Gachon C.M."/>
            <person name="Green B.R."/>
            <person name="Karpowicz S."/>
            <person name="Kim J.W."/>
            <person name="Kudahl U."/>
            <person name="Lin S."/>
            <person name="Michel G."/>
            <person name="Mittag M."/>
            <person name="Olson B.J."/>
            <person name="Pangilinan J."/>
            <person name="Peng Y."/>
            <person name="Qiu H."/>
            <person name="Shu S."/>
            <person name="Singer J.T."/>
            <person name="Smith A.G."/>
            <person name="Sprecher B.N."/>
            <person name="Wagner V."/>
            <person name="Wang W."/>
            <person name="Wang Z.-Y."/>
            <person name="Yan J."/>
            <person name="Yarish C."/>
            <person name="Zoeuner-Riek S."/>
            <person name="Zhuang Y."/>
            <person name="Zou Y."/>
            <person name="Lindquist E.A."/>
            <person name="Grimwood J."/>
            <person name="Barry K."/>
            <person name="Rokhsar D.S."/>
            <person name="Schmutz J."/>
            <person name="Stiller J.W."/>
            <person name="Grossman A.R."/>
            <person name="Prochnik S.E."/>
        </authorList>
    </citation>
    <scope>NUCLEOTIDE SEQUENCE [LARGE SCALE GENOMIC DNA]</scope>
    <source>
        <strain evidence="8">4086291</strain>
    </source>
</reference>
<protein>
    <recommendedName>
        <fullName evidence="7">DNL-type domain-containing protein</fullName>
    </recommendedName>
</protein>
<dbReference type="PROSITE" id="PS51501">
    <property type="entry name" value="ZF_DNL"/>
    <property type="match status" value="1"/>
</dbReference>
<dbReference type="EMBL" id="KV918823">
    <property type="protein sequence ID" value="OSX78012.1"/>
    <property type="molecule type" value="Genomic_DNA"/>
</dbReference>
<keyword evidence="1" id="KW-0479">Metal-binding</keyword>
<dbReference type="PANTHER" id="PTHR20922:SF13">
    <property type="entry name" value="DNL-TYPE ZINC FINGER PROTEIN"/>
    <property type="match status" value="1"/>
</dbReference>
<evidence type="ECO:0000256" key="1">
    <source>
        <dbReference type="ARBA" id="ARBA00022723"/>
    </source>
</evidence>
<dbReference type="InterPro" id="IPR007853">
    <property type="entry name" value="Znf_DNL-typ"/>
</dbReference>
<keyword evidence="6" id="KW-0472">Membrane</keyword>
<keyword evidence="6" id="KW-0812">Transmembrane</keyword>
<dbReference type="OrthoDB" id="512667at2759"/>
<dbReference type="GO" id="GO:0005739">
    <property type="term" value="C:mitochondrion"/>
    <property type="evidence" value="ECO:0007669"/>
    <property type="project" value="TreeGrafter"/>
</dbReference>
<dbReference type="InterPro" id="IPR024158">
    <property type="entry name" value="Mt_import_TIM15"/>
</dbReference>
<keyword evidence="9" id="KW-1185">Reference proteome</keyword>
<feature type="domain" description="DNL-type" evidence="7">
    <location>
        <begin position="182"/>
        <end position="276"/>
    </location>
</feature>
<dbReference type="Pfam" id="PF05180">
    <property type="entry name" value="zf-DNL"/>
    <property type="match status" value="1"/>
</dbReference>
<proteinExistence type="predicted"/>
<evidence type="ECO:0000256" key="3">
    <source>
        <dbReference type="ARBA" id="ARBA00022833"/>
    </source>
</evidence>
<feature type="region of interest" description="Disordered" evidence="5">
    <location>
        <begin position="41"/>
        <end position="153"/>
    </location>
</feature>
<evidence type="ECO:0000313" key="9">
    <source>
        <dbReference type="Proteomes" id="UP000218209"/>
    </source>
</evidence>
<dbReference type="GO" id="GO:0006457">
    <property type="term" value="P:protein folding"/>
    <property type="evidence" value="ECO:0007669"/>
    <property type="project" value="TreeGrafter"/>
</dbReference>
<keyword evidence="2 4" id="KW-0863">Zinc-finger</keyword>
<accession>A0A1X6PAW4</accession>
<dbReference type="GO" id="GO:0050821">
    <property type="term" value="P:protein stabilization"/>
    <property type="evidence" value="ECO:0007669"/>
    <property type="project" value="TreeGrafter"/>
</dbReference>
<keyword evidence="6" id="KW-1133">Transmembrane helix</keyword>
<dbReference type="GO" id="GO:0051087">
    <property type="term" value="F:protein-folding chaperone binding"/>
    <property type="evidence" value="ECO:0007669"/>
    <property type="project" value="TreeGrafter"/>
</dbReference>
<gene>
    <name evidence="8" type="ORF">BU14_0126s0050</name>
</gene>
<dbReference type="PANTHER" id="PTHR20922">
    <property type="entry name" value="DNL-TYPE ZINC FINGER PROTEIN"/>
    <property type="match status" value="1"/>
</dbReference>
<evidence type="ECO:0000256" key="6">
    <source>
        <dbReference type="SAM" id="Phobius"/>
    </source>
</evidence>
<evidence type="ECO:0000313" key="8">
    <source>
        <dbReference type="EMBL" id="OSX78012.1"/>
    </source>
</evidence>
<feature type="compositionally biased region" description="Pro residues" evidence="5">
    <location>
        <begin position="104"/>
        <end position="144"/>
    </location>
</feature>